<evidence type="ECO:0000256" key="4">
    <source>
        <dbReference type="ARBA" id="ARBA00022619"/>
    </source>
</evidence>
<dbReference type="InterPro" id="IPR036467">
    <property type="entry name" value="LS/RS_sf"/>
</dbReference>
<dbReference type="AlphaFoldDB" id="X0WZS3"/>
<evidence type="ECO:0000256" key="3">
    <source>
        <dbReference type="ARBA" id="ARBA00012664"/>
    </source>
</evidence>
<accession>X0WZS3</accession>
<sequence length="168" mass="17484">MPNTYQGTVAAPDGRFAIVVARFNETITSRLLAGAIETLTSNGVSHDAIDVAWVPGAFEIPTVASRLAAGRKYVAVICLGAVIRGETTHDQHINRAVGTALASLGARHQLPVIFGVLTCNTLDQAIARSGGRVATSGKDVPEKQLGNKGVDAAKAALEMVDLMARLPA</sequence>
<evidence type="ECO:0000313" key="7">
    <source>
        <dbReference type="EMBL" id="GAG29918.1"/>
    </source>
</evidence>
<dbReference type="GO" id="GO:0009231">
    <property type="term" value="P:riboflavin biosynthetic process"/>
    <property type="evidence" value="ECO:0007669"/>
    <property type="project" value="UniProtKB-UniPathway"/>
</dbReference>
<evidence type="ECO:0000256" key="1">
    <source>
        <dbReference type="ARBA" id="ARBA00004917"/>
    </source>
</evidence>
<dbReference type="CDD" id="cd09209">
    <property type="entry name" value="Lumazine_synthase-I"/>
    <property type="match status" value="1"/>
</dbReference>
<keyword evidence="5" id="KW-0808">Transferase</keyword>
<comment type="catalytic activity">
    <reaction evidence="6">
        <text>(2S)-2-hydroxy-3-oxobutyl phosphate + 5-amino-6-(D-ribitylamino)uracil = 6,7-dimethyl-8-(1-D-ribityl)lumazine + phosphate + 2 H2O + H(+)</text>
        <dbReference type="Rhea" id="RHEA:26152"/>
        <dbReference type="ChEBI" id="CHEBI:15377"/>
        <dbReference type="ChEBI" id="CHEBI:15378"/>
        <dbReference type="ChEBI" id="CHEBI:15934"/>
        <dbReference type="ChEBI" id="CHEBI:43474"/>
        <dbReference type="ChEBI" id="CHEBI:58201"/>
        <dbReference type="ChEBI" id="CHEBI:58830"/>
        <dbReference type="EC" id="2.5.1.78"/>
    </reaction>
</comment>
<dbReference type="EC" id="2.5.1.78" evidence="3"/>
<dbReference type="GO" id="GO:0009349">
    <property type="term" value="C:riboflavin synthase complex"/>
    <property type="evidence" value="ECO:0007669"/>
    <property type="project" value="InterPro"/>
</dbReference>
<dbReference type="UniPathway" id="UPA00275">
    <property type="reaction ID" value="UER00404"/>
</dbReference>
<dbReference type="GO" id="GO:0005829">
    <property type="term" value="C:cytosol"/>
    <property type="evidence" value="ECO:0007669"/>
    <property type="project" value="TreeGrafter"/>
</dbReference>
<dbReference type="Gene3D" id="3.40.50.960">
    <property type="entry name" value="Lumazine/riboflavin synthase"/>
    <property type="match status" value="1"/>
</dbReference>
<dbReference type="SUPFAM" id="SSF52121">
    <property type="entry name" value="Lumazine synthase"/>
    <property type="match status" value="1"/>
</dbReference>
<evidence type="ECO:0000256" key="6">
    <source>
        <dbReference type="ARBA" id="ARBA00048785"/>
    </source>
</evidence>
<dbReference type="EMBL" id="BARS01045171">
    <property type="protein sequence ID" value="GAG29918.1"/>
    <property type="molecule type" value="Genomic_DNA"/>
</dbReference>
<dbReference type="InterPro" id="IPR002180">
    <property type="entry name" value="LS/RS"/>
</dbReference>
<gene>
    <name evidence="7" type="ORF">S01H1_68132</name>
</gene>
<dbReference type="PANTHER" id="PTHR21058:SF0">
    <property type="entry name" value="6,7-DIMETHYL-8-RIBITYLLUMAZINE SYNTHASE"/>
    <property type="match status" value="1"/>
</dbReference>
<reference evidence="7" key="1">
    <citation type="journal article" date="2014" name="Front. Microbiol.">
        <title>High frequency of phylogenetically diverse reductive dehalogenase-homologous genes in deep subseafloor sedimentary metagenomes.</title>
        <authorList>
            <person name="Kawai M."/>
            <person name="Futagami T."/>
            <person name="Toyoda A."/>
            <person name="Takaki Y."/>
            <person name="Nishi S."/>
            <person name="Hori S."/>
            <person name="Arai W."/>
            <person name="Tsubouchi T."/>
            <person name="Morono Y."/>
            <person name="Uchiyama I."/>
            <person name="Ito T."/>
            <person name="Fujiyama A."/>
            <person name="Inagaki F."/>
            <person name="Takami H."/>
        </authorList>
    </citation>
    <scope>NUCLEOTIDE SEQUENCE</scope>
    <source>
        <strain evidence="7">Expedition CK06-06</strain>
    </source>
</reference>
<comment type="pathway">
    <text evidence="1">Cofactor biosynthesis; riboflavin biosynthesis; riboflavin from 2-hydroxy-3-oxobutyl phosphate and 5-amino-6-(D-ribitylamino)uracil: step 1/2.</text>
</comment>
<comment type="caution">
    <text evidence="7">The sequence shown here is derived from an EMBL/GenBank/DDBJ whole genome shotgun (WGS) entry which is preliminary data.</text>
</comment>
<comment type="similarity">
    <text evidence="2">Belongs to the DMRL synthase family.</text>
</comment>
<dbReference type="Pfam" id="PF00885">
    <property type="entry name" value="DMRL_synthase"/>
    <property type="match status" value="1"/>
</dbReference>
<protein>
    <recommendedName>
        <fullName evidence="3">6,7-dimethyl-8-ribityllumazine synthase</fullName>
        <ecNumber evidence="3">2.5.1.78</ecNumber>
    </recommendedName>
</protein>
<dbReference type="NCBIfam" id="TIGR00114">
    <property type="entry name" value="lumazine-synth"/>
    <property type="match status" value="1"/>
</dbReference>
<evidence type="ECO:0000256" key="2">
    <source>
        <dbReference type="ARBA" id="ARBA00007424"/>
    </source>
</evidence>
<dbReference type="PANTHER" id="PTHR21058">
    <property type="entry name" value="6,7-DIMETHYL-8-RIBITYLLUMAZINE SYNTHASE DMRL SYNTHASE LUMAZINE SYNTHASE"/>
    <property type="match status" value="1"/>
</dbReference>
<keyword evidence="4" id="KW-0686">Riboflavin biosynthesis</keyword>
<proteinExistence type="inferred from homology"/>
<organism evidence="7">
    <name type="scientific">marine sediment metagenome</name>
    <dbReference type="NCBI Taxonomy" id="412755"/>
    <lineage>
        <taxon>unclassified sequences</taxon>
        <taxon>metagenomes</taxon>
        <taxon>ecological metagenomes</taxon>
    </lineage>
</organism>
<dbReference type="InterPro" id="IPR034964">
    <property type="entry name" value="LS"/>
</dbReference>
<dbReference type="GO" id="GO:0000906">
    <property type="term" value="F:6,7-dimethyl-8-ribityllumazine synthase activity"/>
    <property type="evidence" value="ECO:0007669"/>
    <property type="project" value="UniProtKB-EC"/>
</dbReference>
<dbReference type="HAMAP" id="MF_00178">
    <property type="entry name" value="Lumazine_synth"/>
    <property type="match status" value="1"/>
</dbReference>
<evidence type="ECO:0000256" key="5">
    <source>
        <dbReference type="ARBA" id="ARBA00022679"/>
    </source>
</evidence>
<name>X0WZS3_9ZZZZ</name>